<dbReference type="InterPro" id="IPR011990">
    <property type="entry name" value="TPR-like_helical_dom_sf"/>
</dbReference>
<name>A0A117PYA2_9ACTN</name>
<proteinExistence type="predicted"/>
<dbReference type="Proteomes" id="UP000054241">
    <property type="component" value="Unassembled WGS sequence"/>
</dbReference>
<protein>
    <recommendedName>
        <fullName evidence="1">CHAT domain-containing protein</fullName>
    </recommendedName>
</protein>
<comment type="caution">
    <text evidence="2">The sequence shown here is derived from an EMBL/GenBank/DDBJ whole genome shotgun (WGS) entry which is preliminary data.</text>
</comment>
<dbReference type="EMBL" id="LMWL01000005">
    <property type="protein sequence ID" value="KUM98407.1"/>
    <property type="molecule type" value="Genomic_DNA"/>
</dbReference>
<gene>
    <name evidence="2" type="ORF">AQI88_03245</name>
</gene>
<dbReference type="AlphaFoldDB" id="A0A117PYA2"/>
<sequence length="1146" mass="122940">MAQHDLTAILDPAAADAARRLSALLSDDDYDVRARYALAWFHWYRSVALPDEQARGHRDAAVALFVLCFVSGAHDIPPPLLPDVADAVQPVARTVLQQAVDAQHPGLLTAAVTLWQSVVAVTRADHPDLPERLSNLGIALAGRYRKTGEPDDLAAAVAAGRAAVNATANDHPRASGRLVNLGSALIAQYERTDALADIDAAIAVARAGVNAALPGHPDRAANLTHLSLALSTRFERTGNAEDLLTAVEAGREALLITPDGHPHRPALLSNLGGTLRARFELTQDPADLEATLEADQAALDATPDGHPDRTARLLNLATTLRLQSEAKGDPAALDAAVEANRAALSNIPDNDPVRAEWLSNLAVALERRYRLNGALADLDGSVEAMHAAIAAMPADHVAWAGSQSNLAMTLKARFARLGHRADIDGAVEAARMAIDATPDGSPRRAGRLSNLAVALESRFTRFGDQADLDEAVDTARSAVDETPSGHPDQVKWLDNLAGALRERAVRTGAGRDMDEAVDTARAALAAATGERDHPHRDAAQFNFGLALSVRYAAARAEADRDVASTVLAGVLESATAVPLLRVFSGITAAQLIAPSNLGRASDLLEDAITLLPLLTPRHLQRGDQQHALAIFTGLPAEAAAHALSDGRRSEDRRAARALHLLETGRAVLLNQSLDTRSDLSTLRREHPELAARFVQLRDLLDSLSDTVSVDTEKTPPWLHRSADQRRNITAEFETMLTLIRDIDGFADFALPLSEEELIAQTKDGSIVALNVSTYRSDALLLTADGITSLELPGLPRSEVVERITAFRHALRSATDGTTPTSRRRAQADITDTLAWLWDAVAEPVLLALGHHGPPAPGVEWPRIWWAPGGLLSVLPLHAAGHHSDPSDDPRCRTVMDRVVSSYTPTVRSLRHARRNTGTATEYAQDRALIVAMPVTPGVPGRLEHVSAEVSIVGGLLSAHVLLMEKERGRCADSDTVRGNRTVAQDLRPTGENVLAQLPRSSIVHFACHGDDHPSDPSLSRLLLLDHETSPLTVARLAQLKLGHARLAYLSACGTALSAVPELQDEAIHLTSAFHLAGFAHVVGTLWEINDAYACTFAERFYKYLFAHDKALATEKSALALHHAVRAARDELPRLPSFWAAYLHVGA</sequence>
<dbReference type="OrthoDB" id="3206999at2"/>
<dbReference type="STRING" id="67285.AQI88_03245"/>
<dbReference type="Gene3D" id="1.25.40.10">
    <property type="entry name" value="Tetratricopeptide repeat domain"/>
    <property type="match status" value="3"/>
</dbReference>
<keyword evidence="3" id="KW-1185">Reference proteome</keyword>
<evidence type="ECO:0000313" key="2">
    <source>
        <dbReference type="EMBL" id="KUM98407.1"/>
    </source>
</evidence>
<evidence type="ECO:0000313" key="3">
    <source>
        <dbReference type="Proteomes" id="UP000054241"/>
    </source>
</evidence>
<dbReference type="PANTHER" id="PTHR19959">
    <property type="entry name" value="KINESIN LIGHT CHAIN"/>
    <property type="match status" value="1"/>
</dbReference>
<evidence type="ECO:0000259" key="1">
    <source>
        <dbReference type="Pfam" id="PF12770"/>
    </source>
</evidence>
<dbReference type="RefSeq" id="WP_066991313.1">
    <property type="nucleotide sequence ID" value="NZ_BNDU01000004.1"/>
</dbReference>
<feature type="domain" description="CHAT" evidence="1">
    <location>
        <begin position="831"/>
        <end position="1146"/>
    </location>
</feature>
<dbReference type="Pfam" id="PF12770">
    <property type="entry name" value="CHAT"/>
    <property type="match status" value="1"/>
</dbReference>
<reference evidence="2 3" key="1">
    <citation type="submission" date="2015-10" db="EMBL/GenBank/DDBJ databases">
        <title>Draft genome sequence of Streptomyces cellostaticus DSM 40189, type strain for the species Streptomyces cellostaticus.</title>
        <authorList>
            <person name="Ruckert C."/>
            <person name="Winkler A."/>
            <person name="Kalinowski J."/>
            <person name="Kampfer P."/>
            <person name="Glaeser S."/>
        </authorList>
    </citation>
    <scope>NUCLEOTIDE SEQUENCE [LARGE SCALE GENOMIC DNA]</scope>
    <source>
        <strain evidence="2 3">DSM 40189</strain>
    </source>
</reference>
<dbReference type="Pfam" id="PF13374">
    <property type="entry name" value="TPR_10"/>
    <property type="match status" value="1"/>
</dbReference>
<dbReference type="PANTHER" id="PTHR19959:SF119">
    <property type="entry name" value="FUNGAL LIPASE-LIKE DOMAIN-CONTAINING PROTEIN"/>
    <property type="match status" value="1"/>
</dbReference>
<accession>A0A117PYA2</accession>
<dbReference type="InterPro" id="IPR024983">
    <property type="entry name" value="CHAT_dom"/>
</dbReference>
<organism evidence="2 3">
    <name type="scientific">Streptomyces cellostaticus</name>
    <dbReference type="NCBI Taxonomy" id="67285"/>
    <lineage>
        <taxon>Bacteria</taxon>
        <taxon>Bacillati</taxon>
        <taxon>Actinomycetota</taxon>
        <taxon>Actinomycetes</taxon>
        <taxon>Kitasatosporales</taxon>
        <taxon>Streptomycetaceae</taxon>
        <taxon>Streptomyces</taxon>
    </lineage>
</organism>